<reference evidence="3" key="1">
    <citation type="submission" date="2016-03" db="EMBL/GenBank/DDBJ databases">
        <authorList>
            <person name="Ploux O."/>
        </authorList>
    </citation>
    <scope>NUCLEOTIDE SEQUENCE [LARGE SCALE GENOMIC DNA]</scope>
</reference>
<proteinExistence type="predicted"/>
<dbReference type="Proteomes" id="UP000201844">
    <property type="component" value="Segment"/>
</dbReference>
<protein>
    <submittedName>
        <fullName evidence="2">Uncharacterized protein</fullName>
    </submittedName>
</protein>
<dbReference type="RefSeq" id="YP_009304303.1">
    <property type="nucleotide sequence ID" value="NC_031267.1"/>
</dbReference>
<keyword evidence="3" id="KW-1185">Reference proteome</keyword>
<feature type="region of interest" description="Disordered" evidence="1">
    <location>
        <begin position="62"/>
        <end position="90"/>
    </location>
</feature>
<dbReference type="KEGG" id="vg:29123310"/>
<accession>A0A142KB04</accession>
<dbReference type="GeneID" id="29123310"/>
<sequence>MIGRPVDDLCESELWPLKPRYVKHHLSREGGRFRGLGSRIGRQWLLSDEDVEAIKDRLHEKPVDLDQVNPSGLSRHSRTARALQQQRVAS</sequence>
<evidence type="ECO:0000313" key="2">
    <source>
        <dbReference type="EMBL" id="AMS03287.1"/>
    </source>
</evidence>
<evidence type="ECO:0000256" key="1">
    <source>
        <dbReference type="SAM" id="MobiDB-lite"/>
    </source>
</evidence>
<organism evidence="2 3">
    <name type="scientific">Gordonia phage Lucky10</name>
    <dbReference type="NCBI Taxonomy" id="1821557"/>
    <lineage>
        <taxon>Viruses</taxon>
        <taxon>Duplodnaviria</taxon>
        <taxon>Heunggongvirae</taxon>
        <taxon>Uroviricota</taxon>
        <taxon>Caudoviricetes</taxon>
        <taxon>Luckytenvirus</taxon>
        <taxon>Luckytenvirus lucky10</taxon>
    </lineage>
</organism>
<gene>
    <name evidence="2" type="primary">44</name>
    <name evidence="2" type="ORF">SEA_LUCKY10_44</name>
</gene>
<evidence type="ECO:0000313" key="3">
    <source>
        <dbReference type="Proteomes" id="UP000201844"/>
    </source>
</evidence>
<dbReference type="EMBL" id="KU963256">
    <property type="protein sequence ID" value="AMS03287.1"/>
    <property type="molecule type" value="Genomic_DNA"/>
</dbReference>
<name>A0A142KB04_9CAUD</name>